<protein>
    <recommendedName>
        <fullName evidence="7 8">Homoserine kinase</fullName>
        <shortName evidence="7">HK</shortName>
        <shortName evidence="7">HSK</shortName>
        <ecNumber evidence="7 8">2.7.1.39</ecNumber>
    </recommendedName>
</protein>
<organism evidence="11 12">
    <name type="scientific">Zunongwangia profunda</name>
    <dbReference type="NCBI Taxonomy" id="398743"/>
    <lineage>
        <taxon>Bacteria</taxon>
        <taxon>Pseudomonadati</taxon>
        <taxon>Bacteroidota</taxon>
        <taxon>Flavobacteriia</taxon>
        <taxon>Flavobacteriales</taxon>
        <taxon>Flavobacteriaceae</taxon>
        <taxon>Zunongwangia</taxon>
    </lineage>
</organism>
<dbReference type="Pfam" id="PF08544">
    <property type="entry name" value="GHMP_kinases_C"/>
    <property type="match status" value="1"/>
</dbReference>
<keyword evidence="4 7" id="KW-0547">Nucleotide-binding</keyword>
<evidence type="ECO:0000256" key="8">
    <source>
        <dbReference type="NCBIfam" id="TIGR00191"/>
    </source>
</evidence>
<evidence type="ECO:0000256" key="5">
    <source>
        <dbReference type="ARBA" id="ARBA00022777"/>
    </source>
</evidence>
<sequence>MEEIKVFAPATVANLSCGFDVLGCCLDNVGDEMIIKKNDLHKLRITKLEGQDLPLEVDQNVAGVAVKAMLEKLQSNEGFDIEIYKKIKAGSGIGSSAASSAGAVFAVNKLLGAPLKNIELIPFAMEGERLASGNAHADNVAPALLGGFTLVKSYEPLEVLSLPSPEELNVVILHPQIEVKTKDSRAIIKRNISLNKAVSQWGNLGALVSALYTNDYELLGRSLKDEIVEPIRSILIPYFDEIKTISLESGALGFGISGSGPSVYAMCRGEENAEKVKSSIAQFMEKQSITYDLHLSKINPEGVKIL</sequence>
<keyword evidence="3 7" id="KW-0791">Threonine biosynthesis</keyword>
<keyword evidence="5 7" id="KW-0418">Kinase</keyword>
<dbReference type="InterPro" id="IPR006204">
    <property type="entry name" value="GHMP_kinase_N_dom"/>
</dbReference>
<dbReference type="GO" id="GO:0009088">
    <property type="term" value="P:threonine biosynthetic process"/>
    <property type="evidence" value="ECO:0007669"/>
    <property type="project" value="UniProtKB-UniRule"/>
</dbReference>
<dbReference type="EC" id="2.7.1.39" evidence="7 8"/>
<keyword evidence="1 7" id="KW-0028">Amino-acid biosynthesis</keyword>
<feature type="domain" description="GHMP kinase C-terminal" evidence="10">
    <location>
        <begin position="208"/>
        <end position="285"/>
    </location>
</feature>
<dbReference type="PRINTS" id="PR00958">
    <property type="entry name" value="HOMSERKINASE"/>
</dbReference>
<dbReference type="AlphaFoldDB" id="A0A3D5J0E6"/>
<comment type="caution">
    <text evidence="11">The sequence shown here is derived from an EMBL/GenBank/DDBJ whole genome shotgun (WGS) entry which is preliminary data.</text>
</comment>
<dbReference type="GO" id="GO:0005524">
    <property type="term" value="F:ATP binding"/>
    <property type="evidence" value="ECO:0007669"/>
    <property type="project" value="UniProtKB-UniRule"/>
</dbReference>
<evidence type="ECO:0000256" key="1">
    <source>
        <dbReference type="ARBA" id="ARBA00022605"/>
    </source>
</evidence>
<dbReference type="Pfam" id="PF00288">
    <property type="entry name" value="GHMP_kinases_N"/>
    <property type="match status" value="1"/>
</dbReference>
<dbReference type="PANTHER" id="PTHR20861">
    <property type="entry name" value="HOMOSERINE/4-DIPHOSPHOCYTIDYL-2-C-METHYL-D-ERYTHRITOL KINASE"/>
    <property type="match status" value="1"/>
</dbReference>
<dbReference type="Gene3D" id="3.30.230.10">
    <property type="match status" value="1"/>
</dbReference>
<evidence type="ECO:0000256" key="7">
    <source>
        <dbReference type="HAMAP-Rule" id="MF_00384"/>
    </source>
</evidence>
<dbReference type="Proteomes" id="UP000264330">
    <property type="component" value="Unassembled WGS sequence"/>
</dbReference>
<keyword evidence="2 7" id="KW-0808">Transferase</keyword>
<accession>A0A3D5J0E6</accession>
<dbReference type="UniPathway" id="UPA00050">
    <property type="reaction ID" value="UER00064"/>
</dbReference>
<dbReference type="InterPro" id="IPR013750">
    <property type="entry name" value="GHMP_kinase_C_dom"/>
</dbReference>
<comment type="similarity">
    <text evidence="7">Belongs to the GHMP kinase family. Homoserine kinase subfamily.</text>
</comment>
<dbReference type="NCBIfam" id="NF002288">
    <property type="entry name" value="PRK01212.1-4"/>
    <property type="match status" value="1"/>
</dbReference>
<dbReference type="InterPro" id="IPR000870">
    <property type="entry name" value="Homoserine_kinase"/>
</dbReference>
<evidence type="ECO:0000313" key="12">
    <source>
        <dbReference type="Proteomes" id="UP000264330"/>
    </source>
</evidence>
<evidence type="ECO:0000256" key="3">
    <source>
        <dbReference type="ARBA" id="ARBA00022697"/>
    </source>
</evidence>
<dbReference type="GO" id="GO:0004413">
    <property type="term" value="F:homoserine kinase activity"/>
    <property type="evidence" value="ECO:0007669"/>
    <property type="project" value="UniProtKB-UniRule"/>
</dbReference>
<dbReference type="PANTHER" id="PTHR20861:SF1">
    <property type="entry name" value="HOMOSERINE KINASE"/>
    <property type="match status" value="1"/>
</dbReference>
<dbReference type="RefSeq" id="WP_228249871.1">
    <property type="nucleotide sequence ID" value="NZ_CAJXAW010000056.1"/>
</dbReference>
<feature type="domain" description="GHMP kinase N-terminal" evidence="9">
    <location>
        <begin position="63"/>
        <end position="147"/>
    </location>
</feature>
<dbReference type="GO" id="GO:0005737">
    <property type="term" value="C:cytoplasm"/>
    <property type="evidence" value="ECO:0007669"/>
    <property type="project" value="UniProtKB-SubCell"/>
</dbReference>
<keyword evidence="7" id="KW-0963">Cytoplasm</keyword>
<dbReference type="EMBL" id="DPMF01000260">
    <property type="protein sequence ID" value="HCV81599.1"/>
    <property type="molecule type" value="Genomic_DNA"/>
</dbReference>
<proteinExistence type="inferred from homology"/>
<comment type="function">
    <text evidence="7">Catalyzes the ATP-dependent phosphorylation of L-homoserine to L-homoserine phosphate.</text>
</comment>
<dbReference type="SUPFAM" id="SSF55060">
    <property type="entry name" value="GHMP Kinase, C-terminal domain"/>
    <property type="match status" value="1"/>
</dbReference>
<comment type="subcellular location">
    <subcellularLocation>
        <location evidence="7">Cytoplasm</location>
    </subcellularLocation>
</comment>
<comment type="caution">
    <text evidence="7">Lacks conserved residue(s) required for the propagation of feature annotation.</text>
</comment>
<keyword evidence="6 7" id="KW-0067">ATP-binding</keyword>
<dbReference type="InterPro" id="IPR014721">
    <property type="entry name" value="Ribsml_uS5_D2-typ_fold_subgr"/>
</dbReference>
<dbReference type="NCBIfam" id="TIGR00191">
    <property type="entry name" value="thrB"/>
    <property type="match status" value="1"/>
</dbReference>
<comment type="catalytic activity">
    <reaction evidence="7">
        <text>L-homoserine + ATP = O-phospho-L-homoserine + ADP + H(+)</text>
        <dbReference type="Rhea" id="RHEA:13985"/>
        <dbReference type="ChEBI" id="CHEBI:15378"/>
        <dbReference type="ChEBI" id="CHEBI:30616"/>
        <dbReference type="ChEBI" id="CHEBI:57476"/>
        <dbReference type="ChEBI" id="CHEBI:57590"/>
        <dbReference type="ChEBI" id="CHEBI:456216"/>
        <dbReference type="EC" id="2.7.1.39"/>
    </reaction>
</comment>
<evidence type="ECO:0000256" key="2">
    <source>
        <dbReference type="ARBA" id="ARBA00022679"/>
    </source>
</evidence>
<name>A0A3D5J0E6_9FLAO</name>
<dbReference type="Gene3D" id="3.30.70.890">
    <property type="entry name" value="GHMP kinase, C-terminal domain"/>
    <property type="match status" value="1"/>
</dbReference>
<dbReference type="HAMAP" id="MF_00384">
    <property type="entry name" value="Homoser_kinase"/>
    <property type="match status" value="1"/>
</dbReference>
<evidence type="ECO:0000256" key="6">
    <source>
        <dbReference type="ARBA" id="ARBA00022840"/>
    </source>
</evidence>
<evidence type="ECO:0000256" key="4">
    <source>
        <dbReference type="ARBA" id="ARBA00022741"/>
    </source>
</evidence>
<dbReference type="PIRSF" id="PIRSF000676">
    <property type="entry name" value="Homoser_kin"/>
    <property type="match status" value="1"/>
</dbReference>
<dbReference type="InterPro" id="IPR020568">
    <property type="entry name" value="Ribosomal_Su5_D2-typ_SF"/>
</dbReference>
<reference evidence="11 12" key="1">
    <citation type="journal article" date="2018" name="Nat. Biotechnol.">
        <title>A standardized bacterial taxonomy based on genome phylogeny substantially revises the tree of life.</title>
        <authorList>
            <person name="Parks D.H."/>
            <person name="Chuvochina M."/>
            <person name="Waite D.W."/>
            <person name="Rinke C."/>
            <person name="Skarshewski A."/>
            <person name="Chaumeil P.A."/>
            <person name="Hugenholtz P."/>
        </authorList>
    </citation>
    <scope>NUCLEOTIDE SEQUENCE [LARGE SCALE GENOMIC DNA]</scope>
    <source>
        <strain evidence="11">UBA9359</strain>
    </source>
</reference>
<comment type="pathway">
    <text evidence="7">Amino-acid biosynthesis; L-threonine biosynthesis; L-threonine from L-aspartate: step 4/5.</text>
</comment>
<gene>
    <name evidence="7" type="primary">thrB</name>
    <name evidence="11" type="ORF">DGQ38_11180</name>
</gene>
<dbReference type="InterPro" id="IPR036554">
    <property type="entry name" value="GHMP_kinase_C_sf"/>
</dbReference>
<dbReference type="SUPFAM" id="SSF54211">
    <property type="entry name" value="Ribosomal protein S5 domain 2-like"/>
    <property type="match status" value="1"/>
</dbReference>
<evidence type="ECO:0000313" key="11">
    <source>
        <dbReference type="EMBL" id="HCV81599.1"/>
    </source>
</evidence>
<evidence type="ECO:0000259" key="9">
    <source>
        <dbReference type="Pfam" id="PF00288"/>
    </source>
</evidence>
<evidence type="ECO:0000259" key="10">
    <source>
        <dbReference type="Pfam" id="PF08544"/>
    </source>
</evidence>